<keyword evidence="2" id="KW-0378">Hydrolase</keyword>
<name>A0A941GSU3_9CHRO</name>
<dbReference type="PANTHER" id="PTHR35333:SF4">
    <property type="entry name" value="SLR0121 PROTEIN"/>
    <property type="match status" value="1"/>
</dbReference>
<dbReference type="Proteomes" id="UP000767446">
    <property type="component" value="Unassembled WGS sequence"/>
</dbReference>
<sequence length="330" mass="35792">MLVFYPLRLLILGVGMGAIAGTVLANYDSTKVGVAETKPTAKIASDLTYNSPSPLSLGKEIIPLKEKLVQLAAKYPNLTPGIFFVDLDNSAYVSIAGDASFASASTIKIPILVAFFQDVDAGKIRLDQMLTMTEEVMADGSGNMQYEKPGTQFTARETAEKMIVISDNTATNMLIELLGGAEVLNERFGKWGLQNTRINNSLPDLEGTNTTSPWDLAYVLTMVTRGELVSLRSRDRLLNIMRETQTDTLLPQGLETGAVIAHKTGDIGAVLGDAGIVDMVNGKRYIAAVLVKRPHNDYAAKELIQEISRTAYQHFKFYDPRPLTQAGGGS</sequence>
<dbReference type="Pfam" id="PF13354">
    <property type="entry name" value="Beta-lactamase2"/>
    <property type="match status" value="1"/>
</dbReference>
<evidence type="ECO:0000259" key="1">
    <source>
        <dbReference type="Pfam" id="PF13354"/>
    </source>
</evidence>
<dbReference type="AlphaFoldDB" id="A0A941GSU3"/>
<dbReference type="GO" id="GO:0008800">
    <property type="term" value="F:beta-lactamase activity"/>
    <property type="evidence" value="ECO:0007669"/>
    <property type="project" value="InterPro"/>
</dbReference>
<dbReference type="EMBL" id="JADQBC010000002">
    <property type="protein sequence ID" value="MBR8826410.1"/>
    <property type="molecule type" value="Genomic_DNA"/>
</dbReference>
<evidence type="ECO:0000313" key="2">
    <source>
        <dbReference type="EMBL" id="MBR8826410.1"/>
    </source>
</evidence>
<feature type="domain" description="Beta-lactamase class A catalytic" evidence="1">
    <location>
        <begin position="81"/>
        <end position="291"/>
    </location>
</feature>
<dbReference type="InterPro" id="IPR045155">
    <property type="entry name" value="Beta-lactam_cat"/>
</dbReference>
<dbReference type="SUPFAM" id="SSF56601">
    <property type="entry name" value="beta-lactamase/transpeptidase-like"/>
    <property type="match status" value="1"/>
</dbReference>
<dbReference type="PANTHER" id="PTHR35333">
    <property type="entry name" value="BETA-LACTAMASE"/>
    <property type="match status" value="1"/>
</dbReference>
<dbReference type="GO" id="GO:0030655">
    <property type="term" value="P:beta-lactam antibiotic catabolic process"/>
    <property type="evidence" value="ECO:0007669"/>
    <property type="project" value="InterPro"/>
</dbReference>
<evidence type="ECO:0000313" key="3">
    <source>
        <dbReference type="Proteomes" id="UP000767446"/>
    </source>
</evidence>
<protein>
    <submittedName>
        <fullName evidence="2">Serine hydrolase</fullName>
    </submittedName>
</protein>
<reference evidence="2" key="1">
    <citation type="submission" date="2021-02" db="EMBL/GenBank/DDBJ databases">
        <title>Metagenome analyses of Stigonema ocellatum DSM 106950, Chlorogloea purpurea SAG 13.99 and Gomphosphaeria aponina DSM 107014.</title>
        <authorList>
            <person name="Marter P."/>
            <person name="Huang S."/>
        </authorList>
    </citation>
    <scope>NUCLEOTIDE SEQUENCE</scope>
    <source>
        <strain evidence="2">JP213</strain>
    </source>
</reference>
<accession>A0A941GSU3</accession>
<organism evidence="2 3">
    <name type="scientific">Gomphosphaeria aponina SAG 52.96 = DSM 107014</name>
    <dbReference type="NCBI Taxonomy" id="1521640"/>
    <lineage>
        <taxon>Bacteria</taxon>
        <taxon>Bacillati</taxon>
        <taxon>Cyanobacteriota</taxon>
        <taxon>Cyanophyceae</taxon>
        <taxon>Oscillatoriophycideae</taxon>
        <taxon>Chroococcales</taxon>
        <taxon>Gomphosphaeriaceae</taxon>
        <taxon>Gomphosphaeria</taxon>
    </lineage>
</organism>
<dbReference type="Gene3D" id="3.40.710.10">
    <property type="entry name" value="DD-peptidase/beta-lactamase superfamily"/>
    <property type="match status" value="1"/>
</dbReference>
<dbReference type="InterPro" id="IPR012338">
    <property type="entry name" value="Beta-lactam/transpept-like"/>
</dbReference>
<comment type="caution">
    <text evidence="2">The sequence shown here is derived from an EMBL/GenBank/DDBJ whole genome shotgun (WGS) entry which is preliminary data.</text>
</comment>
<dbReference type="InterPro" id="IPR000871">
    <property type="entry name" value="Beta-lactam_class-A"/>
</dbReference>
<proteinExistence type="predicted"/>
<gene>
    <name evidence="2" type="ORF">DSM107014_00655</name>
</gene>
<dbReference type="GO" id="GO:0046677">
    <property type="term" value="P:response to antibiotic"/>
    <property type="evidence" value="ECO:0007669"/>
    <property type="project" value="InterPro"/>
</dbReference>